<accession>A0A644Y6E4</accession>
<dbReference type="AlphaFoldDB" id="A0A644Y6E4"/>
<evidence type="ECO:0000313" key="2">
    <source>
        <dbReference type="EMBL" id="MPM23879.1"/>
    </source>
</evidence>
<name>A0A644Y6E4_9ZZZZ</name>
<organism evidence="2">
    <name type="scientific">bioreactor metagenome</name>
    <dbReference type="NCBI Taxonomy" id="1076179"/>
    <lineage>
        <taxon>unclassified sequences</taxon>
        <taxon>metagenomes</taxon>
        <taxon>ecological metagenomes</taxon>
    </lineage>
</organism>
<gene>
    <name evidence="2" type="ORF">SDC9_70356</name>
</gene>
<comment type="caution">
    <text evidence="2">The sequence shown here is derived from an EMBL/GenBank/DDBJ whole genome shotgun (WGS) entry which is preliminary data.</text>
</comment>
<proteinExistence type="predicted"/>
<sequence length="185" mass="19916">MEGEELDVLHSKDQPHPATGYVLPICIQGCMAHQVFTCRPDRHHMGSARTLCHLSGEHIVQLLRTGELHLPIGNGEPGEPSGPSGDDQGAIAAVDYCLGKGRGGTGDRELARQRALGDHRVGSTAAEGGVDPGSRGKDNRVAALIRFLVQLIELGEPLPESEGKQTPTEQRLSLSFFQRDLRICL</sequence>
<dbReference type="EMBL" id="VSSQ01004134">
    <property type="protein sequence ID" value="MPM23879.1"/>
    <property type="molecule type" value="Genomic_DNA"/>
</dbReference>
<feature type="region of interest" description="Disordered" evidence="1">
    <location>
        <begin position="114"/>
        <end position="137"/>
    </location>
</feature>
<reference evidence="2" key="1">
    <citation type="submission" date="2019-08" db="EMBL/GenBank/DDBJ databases">
        <authorList>
            <person name="Kucharzyk K."/>
            <person name="Murdoch R.W."/>
            <person name="Higgins S."/>
            <person name="Loffler F."/>
        </authorList>
    </citation>
    <scope>NUCLEOTIDE SEQUENCE</scope>
</reference>
<protein>
    <submittedName>
        <fullName evidence="2">Uncharacterized protein</fullName>
    </submittedName>
</protein>
<evidence type="ECO:0000256" key="1">
    <source>
        <dbReference type="SAM" id="MobiDB-lite"/>
    </source>
</evidence>